<evidence type="ECO:0000313" key="2">
    <source>
        <dbReference type="Proteomes" id="UP000198378"/>
    </source>
</evidence>
<proteinExistence type="predicted"/>
<organism evidence="1 2">
    <name type="scientific">Geobacillus thermocatenulatus</name>
    <dbReference type="NCBI Taxonomy" id="33938"/>
    <lineage>
        <taxon>Bacteria</taxon>
        <taxon>Bacillati</taxon>
        <taxon>Bacillota</taxon>
        <taxon>Bacilli</taxon>
        <taxon>Bacillales</taxon>
        <taxon>Anoxybacillaceae</taxon>
        <taxon>Geobacillus</taxon>
        <taxon>Geobacillus thermoleovorans group</taxon>
    </lineage>
</organism>
<evidence type="ECO:0000313" key="1">
    <source>
        <dbReference type="EMBL" id="OXB89359.1"/>
    </source>
</evidence>
<dbReference type="AlphaFoldDB" id="A0A226QDA8"/>
<keyword evidence="2" id="KW-1185">Reference proteome</keyword>
<name>A0A226QDA8_9BACL</name>
<accession>A0A226QDA8</accession>
<dbReference type="Proteomes" id="UP000198378">
    <property type="component" value="Unassembled WGS sequence"/>
</dbReference>
<dbReference type="RefSeq" id="WP_047752678.1">
    <property type="nucleotide sequence ID" value="NZ_CP018058.1"/>
</dbReference>
<sequence length="126" mass="14544">MDDELRALLNAVLEPLDARGAYIEQMRMDIAKLQESVKQLEDKVDRIQNDVDTMKRDMDAMKKDMVAMKKDMFGVKKDVAALKEGQVRQEKIMERLVIRSIEQEAEIDELRKEISTCPCLCLPICV</sequence>
<dbReference type="EMBL" id="NEWK01000001">
    <property type="protein sequence ID" value="OXB89359.1"/>
    <property type="molecule type" value="Genomic_DNA"/>
</dbReference>
<comment type="caution">
    <text evidence="1">The sequence shown here is derived from an EMBL/GenBank/DDBJ whole genome shotgun (WGS) entry which is preliminary data.</text>
</comment>
<dbReference type="Gene3D" id="1.20.5.340">
    <property type="match status" value="1"/>
</dbReference>
<dbReference type="KEGG" id="gtm:GT3921_05885"/>
<gene>
    <name evidence="1" type="ORF">B9L19_04640</name>
</gene>
<protein>
    <submittedName>
        <fullName evidence="1">Uncharacterized protein</fullName>
    </submittedName>
</protein>
<reference evidence="1 2" key="1">
    <citation type="submission" date="2017-05" db="EMBL/GenBank/DDBJ databases">
        <title>The genome sequence of Geobacillus thermocatenulatus DSM 730.</title>
        <authorList>
            <person name="Ramaloko W.T."/>
            <person name="Koen N."/>
            <person name="Polliack S."/>
            <person name="Aliyu H."/>
            <person name="Lebre P."/>
            <person name="Mohr T."/>
            <person name="Oswald F."/>
            <person name="Zwick M."/>
            <person name="Neumann A."/>
            <person name="Syldatk C."/>
            <person name="Cowan D."/>
            <person name="De Maayer P."/>
        </authorList>
    </citation>
    <scope>NUCLEOTIDE SEQUENCE [LARGE SCALE GENOMIC DNA]</scope>
    <source>
        <strain evidence="1 2">BGSC 93A1</strain>
    </source>
</reference>